<comment type="caution">
    <text evidence="1">The sequence shown here is derived from an EMBL/GenBank/DDBJ whole genome shotgun (WGS) entry which is preliminary data.</text>
</comment>
<dbReference type="Proteomes" id="UP000735302">
    <property type="component" value="Unassembled WGS sequence"/>
</dbReference>
<sequence length="137" mass="15652">MESYVICTPVSIVPAVILVMEKEIRNKHKSYASQLQVSKEAAKIAAHTQGWQRDLLVFCWRVKSSSGTGHLALMTLNDEDTFLHYNWVGIPITHAISFIYSIKMANIWCGFIEGFKYGSLNFECWKNFDVVIIFISD</sequence>
<reference evidence="1 2" key="1">
    <citation type="journal article" date="2021" name="Elife">
        <title>Chloroplast acquisition without the gene transfer in kleptoplastic sea slugs, Plakobranchus ocellatus.</title>
        <authorList>
            <person name="Maeda T."/>
            <person name="Takahashi S."/>
            <person name="Yoshida T."/>
            <person name="Shimamura S."/>
            <person name="Takaki Y."/>
            <person name="Nagai Y."/>
            <person name="Toyoda A."/>
            <person name="Suzuki Y."/>
            <person name="Arimoto A."/>
            <person name="Ishii H."/>
            <person name="Satoh N."/>
            <person name="Nishiyama T."/>
            <person name="Hasebe M."/>
            <person name="Maruyama T."/>
            <person name="Minagawa J."/>
            <person name="Obokata J."/>
            <person name="Shigenobu S."/>
        </authorList>
    </citation>
    <scope>NUCLEOTIDE SEQUENCE [LARGE SCALE GENOMIC DNA]</scope>
</reference>
<gene>
    <name evidence="1" type="ORF">PoB_003132000</name>
</gene>
<dbReference type="EMBL" id="BLXT01003741">
    <property type="protein sequence ID" value="GFO04815.1"/>
    <property type="molecule type" value="Genomic_DNA"/>
</dbReference>
<organism evidence="1 2">
    <name type="scientific">Plakobranchus ocellatus</name>
    <dbReference type="NCBI Taxonomy" id="259542"/>
    <lineage>
        <taxon>Eukaryota</taxon>
        <taxon>Metazoa</taxon>
        <taxon>Spiralia</taxon>
        <taxon>Lophotrochozoa</taxon>
        <taxon>Mollusca</taxon>
        <taxon>Gastropoda</taxon>
        <taxon>Heterobranchia</taxon>
        <taxon>Euthyneura</taxon>
        <taxon>Panpulmonata</taxon>
        <taxon>Sacoglossa</taxon>
        <taxon>Placobranchoidea</taxon>
        <taxon>Plakobranchidae</taxon>
        <taxon>Plakobranchus</taxon>
    </lineage>
</organism>
<accession>A0AAV4ADB2</accession>
<name>A0AAV4ADB2_9GAST</name>
<protein>
    <submittedName>
        <fullName evidence="1">Uncharacterized protein</fullName>
    </submittedName>
</protein>
<proteinExistence type="predicted"/>
<keyword evidence="2" id="KW-1185">Reference proteome</keyword>
<evidence type="ECO:0000313" key="2">
    <source>
        <dbReference type="Proteomes" id="UP000735302"/>
    </source>
</evidence>
<evidence type="ECO:0000313" key="1">
    <source>
        <dbReference type="EMBL" id="GFO04815.1"/>
    </source>
</evidence>
<dbReference type="AlphaFoldDB" id="A0AAV4ADB2"/>